<evidence type="ECO:0000313" key="4">
    <source>
        <dbReference type="Proteomes" id="UP000018144"/>
    </source>
</evidence>
<organism evidence="3 4">
    <name type="scientific">Pyronema omphalodes (strain CBS 100304)</name>
    <name type="common">Pyronema confluens</name>
    <dbReference type="NCBI Taxonomy" id="1076935"/>
    <lineage>
        <taxon>Eukaryota</taxon>
        <taxon>Fungi</taxon>
        <taxon>Dikarya</taxon>
        <taxon>Ascomycota</taxon>
        <taxon>Pezizomycotina</taxon>
        <taxon>Pezizomycetes</taxon>
        <taxon>Pezizales</taxon>
        <taxon>Pyronemataceae</taxon>
        <taxon>Pyronema</taxon>
    </lineage>
</organism>
<protein>
    <recommendedName>
        <fullName evidence="2">Ubiquitin carboxyl-terminal hydrolase 7 ICP0-binding domain-containing protein</fullName>
    </recommendedName>
</protein>
<name>U4L9J6_PYROM</name>
<reference evidence="3 4" key="1">
    <citation type="journal article" date="2013" name="PLoS Genet.">
        <title>The genome and development-dependent transcriptomes of Pyronema confluens: a window into fungal evolution.</title>
        <authorList>
            <person name="Traeger S."/>
            <person name="Altegoer F."/>
            <person name="Freitag M."/>
            <person name="Gabaldon T."/>
            <person name="Kempken F."/>
            <person name="Kumar A."/>
            <person name="Marcet-Houben M."/>
            <person name="Poggeler S."/>
            <person name="Stajich J.E."/>
            <person name="Nowrousian M."/>
        </authorList>
    </citation>
    <scope>NUCLEOTIDE SEQUENCE [LARGE SCALE GENOMIC DNA]</scope>
    <source>
        <strain evidence="4">CBS 100304</strain>
        <tissue evidence="3">Vegetative mycelium</tissue>
    </source>
</reference>
<proteinExistence type="predicted"/>
<keyword evidence="1" id="KW-0833">Ubl conjugation pathway</keyword>
<dbReference type="InterPro" id="IPR024729">
    <property type="entry name" value="USP7_ICP0-binding_dom"/>
</dbReference>
<dbReference type="AlphaFoldDB" id="U4L9J6"/>
<sequence>MNQNLNVKVYIHSQFLSHVGFDVGNFDNLDGIAAAKPLNLTFRKTKTINDLFELIAEALDVQPEQLKLRKFVRRLNETIRPDDNLITDLEMNFETLEQLCIISFPECRLWLEVIKENEPQTHPFFKDPTPSNPHILVFLKYYDPLLPALFGMKHVYVNSTEKVVGLISFYD</sequence>
<dbReference type="OrthoDB" id="289038at2759"/>
<accession>U4L9J6</accession>
<dbReference type="Proteomes" id="UP000018144">
    <property type="component" value="Unassembled WGS sequence"/>
</dbReference>
<keyword evidence="4" id="KW-1185">Reference proteome</keyword>
<dbReference type="Pfam" id="PF12436">
    <property type="entry name" value="USP7_ICP0_bdg"/>
    <property type="match status" value="1"/>
</dbReference>
<evidence type="ECO:0000256" key="1">
    <source>
        <dbReference type="ARBA" id="ARBA00022786"/>
    </source>
</evidence>
<dbReference type="GO" id="GO:0140096">
    <property type="term" value="F:catalytic activity, acting on a protein"/>
    <property type="evidence" value="ECO:0007669"/>
    <property type="project" value="UniProtKB-ARBA"/>
</dbReference>
<feature type="domain" description="Ubiquitin carboxyl-terminal hydrolase 7 ICP0-binding" evidence="2">
    <location>
        <begin position="70"/>
        <end position="168"/>
    </location>
</feature>
<dbReference type="STRING" id="1076935.U4L9J6"/>
<evidence type="ECO:0000313" key="3">
    <source>
        <dbReference type="EMBL" id="CCX10270.1"/>
    </source>
</evidence>
<gene>
    <name evidence="3" type="ORF">PCON_09864</name>
</gene>
<evidence type="ECO:0000259" key="2">
    <source>
        <dbReference type="Pfam" id="PF12436"/>
    </source>
</evidence>
<dbReference type="EMBL" id="HF935530">
    <property type="protein sequence ID" value="CCX10270.1"/>
    <property type="molecule type" value="Genomic_DNA"/>
</dbReference>